<sequence length="409" mass="44919">MTYDLHGLPLRELLEPLIRAEDQLARLDERLRKSETGPGFIERAHFHDAVAQLWLEGELVHAEDLVLHDAMMDTRSPTHELTRAHAVLRTRRRILAQPPGWALSSTGLAMLMARESAAGSQLARQPDHVGRAAAGAEAGEDEQPDALALQLAEIDAVLARTERLLESAGRRDHRRGGWGPDADRAEETGAIAGDVASGAASAAPADPDGGASRNRSSRSPLVDDPDWDEEKRLTKWLDVVEDVRDEFPPLLAAALVWDAWERIEPLQHQAWLGNLLVSGLLRATDKTNAHLAGISIGLKQVTRDKRRCRHRATRLAAFLEGIAGGAEAGLKELDRLALARTQMERRLRGKRRNSRLPALIELVLARPMVSAGLMAKELGITQRAALDLVSELGIRELTGRGRFRAWGVL</sequence>
<protein>
    <submittedName>
        <fullName evidence="5">DNA binding protein with HTH domain</fullName>
    </submittedName>
</protein>
<feature type="region of interest" description="Disordered" evidence="2">
    <location>
        <begin position="193"/>
        <end position="226"/>
    </location>
</feature>
<dbReference type="NCBIfam" id="NF040876">
    <property type="entry name" value="RHE_PE00001_fam"/>
    <property type="match status" value="1"/>
</dbReference>
<proteinExistence type="predicted"/>
<dbReference type="AlphaFoldDB" id="A0A316C4Y1"/>
<keyword evidence="6" id="KW-1185">Reference proteome</keyword>
<accession>A0A316C4Y1</accession>
<evidence type="ECO:0000256" key="2">
    <source>
        <dbReference type="SAM" id="MobiDB-lite"/>
    </source>
</evidence>
<dbReference type="InterPro" id="IPR021068">
    <property type="entry name" value="HTH_DNA-bd"/>
</dbReference>
<evidence type="ECO:0000259" key="4">
    <source>
        <dbReference type="Pfam" id="PF11972"/>
    </source>
</evidence>
<name>A0A316C4Y1_PSESE</name>
<comment type="caution">
    <text evidence="5">The sequence shown here is derived from an EMBL/GenBank/DDBJ whole genome shotgun (WGS) entry which is preliminary data.</text>
</comment>
<feature type="domain" description="HTH DNA binding" evidence="4">
    <location>
        <begin position="356"/>
        <end position="409"/>
    </location>
</feature>
<evidence type="ECO:0000313" key="6">
    <source>
        <dbReference type="Proteomes" id="UP000245396"/>
    </source>
</evidence>
<dbReference type="OrthoDB" id="7989940at2"/>
<evidence type="ECO:0000313" key="5">
    <source>
        <dbReference type="EMBL" id="PWJ84608.1"/>
    </source>
</evidence>
<organism evidence="5 6">
    <name type="scientific">Pseudaminobacter salicylatoxidans</name>
    <dbReference type="NCBI Taxonomy" id="93369"/>
    <lineage>
        <taxon>Bacteria</taxon>
        <taxon>Pseudomonadati</taxon>
        <taxon>Pseudomonadota</taxon>
        <taxon>Alphaproteobacteria</taxon>
        <taxon>Hyphomicrobiales</taxon>
        <taxon>Phyllobacteriaceae</taxon>
        <taxon>Pseudaminobacter</taxon>
    </lineage>
</organism>
<gene>
    <name evidence="5" type="ORF">C7441_105224</name>
</gene>
<dbReference type="Pfam" id="PF11972">
    <property type="entry name" value="HTH_13"/>
    <property type="match status" value="1"/>
</dbReference>
<dbReference type="RefSeq" id="WP_109612641.1">
    <property type="nucleotide sequence ID" value="NZ_QGGG01000005.1"/>
</dbReference>
<dbReference type="InterPro" id="IPR048017">
    <property type="entry name" value="Y4cF-like"/>
</dbReference>
<dbReference type="InterPro" id="IPR011670">
    <property type="entry name" value="DUF1612"/>
</dbReference>
<dbReference type="Proteomes" id="UP000245396">
    <property type="component" value="Unassembled WGS sequence"/>
</dbReference>
<keyword evidence="1" id="KW-0175">Coiled coil</keyword>
<reference evidence="5 6" key="1">
    <citation type="submission" date="2018-05" db="EMBL/GenBank/DDBJ databases">
        <title>Genomic Encyclopedia of Type Strains, Phase IV (KMG-IV): sequencing the most valuable type-strain genomes for metagenomic binning, comparative biology and taxonomic classification.</title>
        <authorList>
            <person name="Goeker M."/>
        </authorList>
    </citation>
    <scope>NUCLEOTIDE SEQUENCE [LARGE SCALE GENOMIC DNA]</scope>
    <source>
        <strain evidence="5 6">DSM 6986</strain>
    </source>
</reference>
<feature type="compositionally biased region" description="Low complexity" evidence="2">
    <location>
        <begin position="193"/>
        <end position="212"/>
    </location>
</feature>
<feature type="coiled-coil region" evidence="1">
    <location>
        <begin position="10"/>
        <end position="37"/>
    </location>
</feature>
<feature type="region of interest" description="Disordered" evidence="2">
    <location>
        <begin position="119"/>
        <end position="143"/>
    </location>
</feature>
<dbReference type="STRING" id="1192868.GCA_000304395_02237"/>
<dbReference type="Pfam" id="PF07756">
    <property type="entry name" value="DUF1612"/>
    <property type="match status" value="1"/>
</dbReference>
<evidence type="ECO:0000256" key="1">
    <source>
        <dbReference type="SAM" id="Coils"/>
    </source>
</evidence>
<feature type="domain" description="DUF1612" evidence="3">
    <location>
        <begin position="221"/>
        <end position="347"/>
    </location>
</feature>
<dbReference type="EMBL" id="QGGG01000005">
    <property type="protein sequence ID" value="PWJ84608.1"/>
    <property type="molecule type" value="Genomic_DNA"/>
</dbReference>
<evidence type="ECO:0000259" key="3">
    <source>
        <dbReference type="Pfam" id="PF07756"/>
    </source>
</evidence>